<dbReference type="Gene3D" id="3.30.200.20">
    <property type="entry name" value="Phosphorylase Kinase, domain 1"/>
    <property type="match status" value="1"/>
</dbReference>
<dbReference type="GO" id="GO:0006950">
    <property type="term" value="P:response to stress"/>
    <property type="evidence" value="ECO:0007669"/>
    <property type="project" value="UniProtKB-ARBA"/>
</dbReference>
<dbReference type="PROSITE" id="PS50105">
    <property type="entry name" value="SAM_DOMAIN"/>
    <property type="match status" value="1"/>
</dbReference>
<dbReference type="GO" id="GO:0004674">
    <property type="term" value="F:protein serine/threonine kinase activity"/>
    <property type="evidence" value="ECO:0007669"/>
    <property type="project" value="UniProtKB-KW"/>
</dbReference>
<dbReference type="PRINTS" id="PR00109">
    <property type="entry name" value="TYRKINASE"/>
</dbReference>
<dbReference type="EMBL" id="GFAC01003303">
    <property type="protein sequence ID" value="JAT95885.1"/>
    <property type="molecule type" value="mRNA"/>
</dbReference>
<accession>A0A1E1X9F0</accession>
<evidence type="ECO:0000256" key="1">
    <source>
        <dbReference type="ARBA" id="ARBA00022527"/>
    </source>
</evidence>
<name>A0A1E1X9F0_9ACAR</name>
<feature type="region of interest" description="Disordered" evidence="7">
    <location>
        <begin position="687"/>
        <end position="707"/>
    </location>
</feature>
<dbReference type="Gene3D" id="1.10.150.50">
    <property type="entry name" value="Transcription Factor, Ets-1"/>
    <property type="match status" value="1"/>
</dbReference>
<feature type="compositionally biased region" description="Low complexity" evidence="7">
    <location>
        <begin position="778"/>
        <end position="794"/>
    </location>
</feature>
<feature type="region of interest" description="Disordered" evidence="7">
    <location>
        <begin position="720"/>
        <end position="744"/>
    </location>
</feature>
<dbReference type="InterPro" id="IPR011009">
    <property type="entry name" value="Kinase-like_dom_sf"/>
</dbReference>
<feature type="region of interest" description="Disordered" evidence="7">
    <location>
        <begin position="752"/>
        <end position="771"/>
    </location>
</feature>
<dbReference type="Gene3D" id="1.10.510.10">
    <property type="entry name" value="Transferase(Phosphotransferase) domain 1"/>
    <property type="match status" value="1"/>
</dbReference>
<dbReference type="InterPro" id="IPR000719">
    <property type="entry name" value="Prot_kinase_dom"/>
</dbReference>
<dbReference type="PROSITE" id="PS50011">
    <property type="entry name" value="PROTEIN_KINASE_DOM"/>
    <property type="match status" value="1"/>
</dbReference>
<dbReference type="GO" id="GO:0005737">
    <property type="term" value="C:cytoplasm"/>
    <property type="evidence" value="ECO:0007669"/>
    <property type="project" value="TreeGrafter"/>
</dbReference>
<dbReference type="SMART" id="SM00220">
    <property type="entry name" value="S_TKc"/>
    <property type="match status" value="1"/>
</dbReference>
<keyword evidence="4 10" id="KW-0418">Kinase</keyword>
<dbReference type="Pfam" id="PF00536">
    <property type="entry name" value="SAM_1"/>
    <property type="match status" value="1"/>
</dbReference>
<keyword evidence="2" id="KW-0808">Transferase</keyword>
<dbReference type="Pfam" id="PF07714">
    <property type="entry name" value="PK_Tyr_Ser-Thr"/>
    <property type="match status" value="1"/>
</dbReference>
<dbReference type="PANTHER" id="PTHR44329:SF288">
    <property type="entry name" value="MITOGEN-ACTIVATED PROTEIN KINASE KINASE KINASE 20"/>
    <property type="match status" value="1"/>
</dbReference>
<dbReference type="PANTHER" id="PTHR44329">
    <property type="entry name" value="SERINE/THREONINE-PROTEIN KINASE TNNI3K-RELATED"/>
    <property type="match status" value="1"/>
</dbReference>
<reference evidence="10" key="1">
    <citation type="journal article" date="2017" name="Front. Cell. Infect. Microbiol.">
        <title>The Distinct Transcriptional Response of the Midgut of Amblyomma sculptum and Amblyomma aureolatum Ticks to Rickettsia rickettsii Correlates to Their Differences in Susceptibility to Infection.</title>
        <authorList>
            <person name="Martins L.A."/>
            <person name="Galletti M.F.B.M."/>
            <person name="Ribeiro J.M."/>
            <person name="Fujita A."/>
            <person name="Costa F.B."/>
            <person name="Labruna M.B."/>
            <person name="Daffre S."/>
            <person name="Fogaca A.C."/>
        </authorList>
    </citation>
    <scope>NUCLEOTIDE SEQUENCE</scope>
</reference>
<proteinExistence type="evidence at transcript level"/>
<dbReference type="PROSITE" id="PS00108">
    <property type="entry name" value="PROTEIN_KINASE_ST"/>
    <property type="match status" value="1"/>
</dbReference>
<feature type="region of interest" description="Disordered" evidence="7">
    <location>
        <begin position="1"/>
        <end position="50"/>
    </location>
</feature>
<feature type="coiled-coil region" evidence="6">
    <location>
        <begin position="340"/>
        <end position="381"/>
    </location>
</feature>
<keyword evidence="3" id="KW-0547">Nucleotide-binding</keyword>
<feature type="domain" description="Protein kinase" evidence="8">
    <location>
        <begin position="75"/>
        <end position="322"/>
    </location>
</feature>
<feature type="non-terminal residue" evidence="10">
    <location>
        <position position="1"/>
    </location>
</feature>
<evidence type="ECO:0000256" key="7">
    <source>
        <dbReference type="SAM" id="MobiDB-lite"/>
    </source>
</evidence>
<dbReference type="InterPro" id="IPR051681">
    <property type="entry name" value="Ser/Thr_Kinases-Pseudokinases"/>
</dbReference>
<dbReference type="InterPro" id="IPR008271">
    <property type="entry name" value="Ser/Thr_kinase_AS"/>
</dbReference>
<feature type="region of interest" description="Disordered" evidence="7">
    <location>
        <begin position="777"/>
        <end position="847"/>
    </location>
</feature>
<evidence type="ECO:0000256" key="2">
    <source>
        <dbReference type="ARBA" id="ARBA00022679"/>
    </source>
</evidence>
<evidence type="ECO:0000256" key="4">
    <source>
        <dbReference type="ARBA" id="ARBA00022777"/>
    </source>
</evidence>
<keyword evidence="5" id="KW-0067">ATP-binding</keyword>
<sequence>ESGGSAGTVVPSQTESSFDLSTNQQTMPTSEEFAEDERSNDDSASWQDGDTELTTECASSEFSCPPFLEVEFGDLQFYERCGGGAFGSVYRAKWKSQNLVVAVKKLLVLEKEAQVLSVLSHKNIITFYGAATKAPNFCILTEYAEHGSLYAFLAMQENDSMLSFGQILLWGIQIASGMHYLHEEAPIKVIHRDLKSKNVVICSDYTCKICDFGASRFLGATTRMSLAGTLPWMAPEVIQCLPSSETCDVWSFGVVLWELLTHEVPFKGIEGFQVAWAVVEKEERLTIPSTCPAAFANLMTACWKTDPKERPSFSTILYHLNAMSEDDSLCNLASAYLSQRSVWKQEIESTLELMKRAERDLSQKQKQLEEWESRLQQKEQLLERRRGCMELYVHDVNTWTVDHVFLWVQQLGCDEATKDLEQYAELFRSQHIAGKRLLLLTVEHLKDMGIAPLGHRLALMDEIEKLAMENRRKFEISQRESMSHDRSSSTFGSSALGSVSLASMTSFGSLGSRAPSKSAPASEQALLRLTLLFGTHVRLGASPREHKWKAFVELDTGETHLASDGAARFISNVTFECAQSGLFLTRIAQPPFVMDRWCIGITPETVVTCVVNYERCVLEPRATQLNHRVHPEGSAPKQIEVVLRLAALPYRDDIPLSRREAHSAPTRARRLSEDLLPESWRQRGSLFGSFSPTRRPTHRRSRSGGDGCWGASMLSAARSGSPLSSFAPRRLLSSPGDGDLSSEEDEALAHLASELGGSSASTGRSRLKEHRRHRLAFSLQSSSEDSLSDQGASSLRSHSLAGNASPGLAENCVRNEEERHRRNSTPTRRRDPRKYRHSMSDSGFASSDASRQVLRVEKCHVKLKSGELPADRAELNIGLGPSLSSGLSSGLNRLSFSLETDGFRLGSRERRLGGLLDRVAGNIGWRRMGYDGSM</sequence>
<protein>
    <submittedName>
        <fullName evidence="10">Putative mitogen-activated protein kinase kinase kinase</fullName>
    </submittedName>
</protein>
<feature type="compositionally biased region" description="Polar residues" evidence="7">
    <location>
        <begin position="10"/>
        <end position="29"/>
    </location>
</feature>
<dbReference type="FunFam" id="3.30.200.20:FF:000220">
    <property type="entry name" value="mitogen-activated protein kinase kinase kinase 20 isoform X1"/>
    <property type="match status" value="1"/>
</dbReference>
<dbReference type="InterPro" id="IPR001660">
    <property type="entry name" value="SAM"/>
</dbReference>
<evidence type="ECO:0000259" key="8">
    <source>
        <dbReference type="PROSITE" id="PS50011"/>
    </source>
</evidence>
<dbReference type="AlphaFoldDB" id="A0A1E1X9F0"/>
<organism evidence="10">
    <name type="scientific">Amblyomma aureolatum</name>
    <dbReference type="NCBI Taxonomy" id="187763"/>
    <lineage>
        <taxon>Eukaryota</taxon>
        <taxon>Metazoa</taxon>
        <taxon>Ecdysozoa</taxon>
        <taxon>Arthropoda</taxon>
        <taxon>Chelicerata</taxon>
        <taxon>Arachnida</taxon>
        <taxon>Acari</taxon>
        <taxon>Parasitiformes</taxon>
        <taxon>Ixodida</taxon>
        <taxon>Ixodoidea</taxon>
        <taxon>Ixodidae</taxon>
        <taxon>Amblyomminae</taxon>
        <taxon>Amblyomma</taxon>
    </lineage>
</organism>
<evidence type="ECO:0000313" key="10">
    <source>
        <dbReference type="EMBL" id="JAT95885.1"/>
    </source>
</evidence>
<feature type="domain" description="SAM" evidence="9">
    <location>
        <begin position="399"/>
        <end position="469"/>
    </location>
</feature>
<dbReference type="InterPro" id="IPR013761">
    <property type="entry name" value="SAM/pointed_sf"/>
</dbReference>
<dbReference type="SUPFAM" id="SSF47769">
    <property type="entry name" value="SAM/Pointed domain"/>
    <property type="match status" value="1"/>
</dbReference>
<dbReference type="SUPFAM" id="SSF56112">
    <property type="entry name" value="Protein kinase-like (PK-like)"/>
    <property type="match status" value="1"/>
</dbReference>
<evidence type="ECO:0000259" key="9">
    <source>
        <dbReference type="PROSITE" id="PS50105"/>
    </source>
</evidence>
<dbReference type="GO" id="GO:0005524">
    <property type="term" value="F:ATP binding"/>
    <property type="evidence" value="ECO:0007669"/>
    <property type="project" value="UniProtKB-KW"/>
</dbReference>
<dbReference type="InterPro" id="IPR001245">
    <property type="entry name" value="Ser-Thr/Tyr_kinase_cat_dom"/>
</dbReference>
<evidence type="ECO:0000256" key="5">
    <source>
        <dbReference type="ARBA" id="ARBA00022840"/>
    </source>
</evidence>
<dbReference type="SMART" id="SM00454">
    <property type="entry name" value="SAM"/>
    <property type="match status" value="1"/>
</dbReference>
<keyword evidence="6" id="KW-0175">Coiled coil</keyword>
<keyword evidence="1" id="KW-0723">Serine/threonine-protein kinase</keyword>
<evidence type="ECO:0000256" key="3">
    <source>
        <dbReference type="ARBA" id="ARBA00022741"/>
    </source>
</evidence>
<evidence type="ECO:0000256" key="6">
    <source>
        <dbReference type="SAM" id="Coils"/>
    </source>
</evidence>